<organism evidence="4 5">
    <name type="scientific">Brenneria salicis ATCC 15712 = DSM 30166</name>
    <dbReference type="NCBI Taxonomy" id="714314"/>
    <lineage>
        <taxon>Bacteria</taxon>
        <taxon>Pseudomonadati</taxon>
        <taxon>Pseudomonadota</taxon>
        <taxon>Gammaproteobacteria</taxon>
        <taxon>Enterobacterales</taxon>
        <taxon>Pectobacteriaceae</taxon>
        <taxon>Brenneria</taxon>
    </lineage>
</organism>
<protein>
    <submittedName>
        <fullName evidence="4">DUF305 family protein family protein</fullName>
    </submittedName>
</protein>
<keyword evidence="5" id="KW-1185">Reference proteome</keyword>
<dbReference type="EMBL" id="QNRY01000072">
    <property type="protein sequence ID" value="RBP57267.1"/>
    <property type="molecule type" value="Genomic_DNA"/>
</dbReference>
<feature type="domain" description="DUF305" evidence="3">
    <location>
        <begin position="33"/>
        <end position="120"/>
    </location>
</feature>
<gene>
    <name evidence="4" type="ORF">DES54_17210</name>
</gene>
<dbReference type="AlphaFoldDB" id="A0A366HW00"/>
<dbReference type="Pfam" id="PF03713">
    <property type="entry name" value="DUF305"/>
    <property type="match status" value="1"/>
</dbReference>
<sequence>MRKVNLLITTVLLAPLFVFAADSAHSGHGNSGDHDAGDKTASSQQAYTKGMDEMHARMMEGMKTSAPDIAFAKGMIAHHQGAIDMAQTELKYGKDPELRKLAEEIIKAQQPEIDQMQAWLEKNNKP</sequence>
<feature type="region of interest" description="Disordered" evidence="1">
    <location>
        <begin position="25"/>
        <end position="48"/>
    </location>
</feature>
<evidence type="ECO:0000313" key="5">
    <source>
        <dbReference type="Proteomes" id="UP000253046"/>
    </source>
</evidence>
<evidence type="ECO:0000259" key="3">
    <source>
        <dbReference type="Pfam" id="PF03713"/>
    </source>
</evidence>
<comment type="caution">
    <text evidence="4">The sequence shown here is derived from an EMBL/GenBank/DDBJ whole genome shotgun (WGS) entry which is preliminary data.</text>
</comment>
<dbReference type="Proteomes" id="UP000253046">
    <property type="component" value="Unassembled WGS sequence"/>
</dbReference>
<reference evidence="4 5" key="1">
    <citation type="submission" date="2018-06" db="EMBL/GenBank/DDBJ databases">
        <title>Genomic Encyclopedia of Type Strains, Phase IV (KMG-IV): sequencing the most valuable type-strain genomes for metagenomic binning, comparative biology and taxonomic classification.</title>
        <authorList>
            <person name="Goeker M."/>
        </authorList>
    </citation>
    <scope>NUCLEOTIDE SEQUENCE [LARGE SCALE GENOMIC DNA]</scope>
    <source>
        <strain evidence="4 5">DSM 30166</strain>
    </source>
</reference>
<name>A0A366HW00_9GAMM</name>
<dbReference type="OrthoDB" id="8603558at2"/>
<dbReference type="Gene3D" id="1.20.1260.10">
    <property type="match status" value="1"/>
</dbReference>
<evidence type="ECO:0000256" key="1">
    <source>
        <dbReference type="SAM" id="MobiDB-lite"/>
    </source>
</evidence>
<dbReference type="InterPro" id="IPR005183">
    <property type="entry name" value="DUF305_CopM-like"/>
</dbReference>
<accession>A0A366HW00</accession>
<evidence type="ECO:0000256" key="2">
    <source>
        <dbReference type="SAM" id="SignalP"/>
    </source>
</evidence>
<keyword evidence="2" id="KW-0732">Signal</keyword>
<dbReference type="PANTHER" id="PTHR36933:SF1">
    <property type="entry name" value="SLL0788 PROTEIN"/>
    <property type="match status" value="1"/>
</dbReference>
<dbReference type="PANTHER" id="PTHR36933">
    <property type="entry name" value="SLL0788 PROTEIN"/>
    <property type="match status" value="1"/>
</dbReference>
<dbReference type="RefSeq" id="WP_113869695.1">
    <property type="nucleotide sequence ID" value="NZ_AGJP01000001.1"/>
</dbReference>
<feature type="chain" id="PRO_5016710680" evidence="2">
    <location>
        <begin position="21"/>
        <end position="126"/>
    </location>
</feature>
<evidence type="ECO:0000313" key="4">
    <source>
        <dbReference type="EMBL" id="RBP57267.1"/>
    </source>
</evidence>
<dbReference type="InterPro" id="IPR012347">
    <property type="entry name" value="Ferritin-like"/>
</dbReference>
<feature type="signal peptide" evidence="2">
    <location>
        <begin position="1"/>
        <end position="20"/>
    </location>
</feature>
<proteinExistence type="predicted"/>